<dbReference type="EMBL" id="QJJX01000004">
    <property type="protein sequence ID" value="PXX23880.1"/>
    <property type="molecule type" value="Genomic_DNA"/>
</dbReference>
<dbReference type="AlphaFoldDB" id="A0A318I3V5"/>
<organism evidence="1 2">
    <name type="scientific">Hoylesella shahii DSM 15611 = JCM 12083</name>
    <dbReference type="NCBI Taxonomy" id="1122991"/>
    <lineage>
        <taxon>Bacteria</taxon>
        <taxon>Pseudomonadati</taxon>
        <taxon>Bacteroidota</taxon>
        <taxon>Bacteroidia</taxon>
        <taxon>Bacteroidales</taxon>
        <taxon>Prevotellaceae</taxon>
        <taxon>Hoylesella</taxon>
    </lineage>
</organism>
<proteinExistence type="predicted"/>
<dbReference type="Proteomes" id="UP000248314">
    <property type="component" value="Unassembled WGS sequence"/>
</dbReference>
<dbReference type="Gene3D" id="2.40.70.10">
    <property type="entry name" value="Acid Proteases"/>
    <property type="match status" value="2"/>
</dbReference>
<keyword evidence="1" id="KW-0645">Protease</keyword>
<dbReference type="RefSeq" id="WP_025816746.1">
    <property type="nucleotide sequence ID" value="NZ_BAIZ01000030.1"/>
</dbReference>
<dbReference type="InterPro" id="IPR021109">
    <property type="entry name" value="Peptidase_aspartic_dom_sf"/>
</dbReference>
<name>A0A318I3V5_9BACT</name>
<gene>
    <name evidence="1" type="ORF">EJ73_00475</name>
</gene>
<sequence>MKQRALHLLLLLPFAIGVAAQSKLYNRYGFIYADAMLSTPNKVMTVQALIDTGCSLCMIDSTYAVDSCKIQLDATEKLILSADNEHVRAKPVTFDSISFCGKTYRNVACLVFNMAEKLQQYTPQFIIGANILKQDLWLFNLKDMLVQRNPTGKCAPDYTLKWKNHRHYADVGRDLITLHAEINGIRGRFVFDTGSRNNYVPNNIKLKPTREVETEVASASRKLSNQKVKECENVAVILGKQHFVLDFRLFDRSVGTLNLSFLKDRSFLLDYNKRTITVLR</sequence>
<comment type="caution">
    <text evidence="1">The sequence shown here is derived from an EMBL/GenBank/DDBJ whole genome shotgun (WGS) entry which is preliminary data.</text>
</comment>
<dbReference type="SUPFAM" id="SSF50630">
    <property type="entry name" value="Acid proteases"/>
    <property type="match status" value="1"/>
</dbReference>
<dbReference type="Pfam" id="PF13650">
    <property type="entry name" value="Asp_protease_2"/>
    <property type="match status" value="1"/>
</dbReference>
<dbReference type="GO" id="GO:0008233">
    <property type="term" value="F:peptidase activity"/>
    <property type="evidence" value="ECO:0007669"/>
    <property type="project" value="UniProtKB-KW"/>
</dbReference>
<dbReference type="OrthoDB" id="1034934at2"/>
<evidence type="ECO:0000313" key="2">
    <source>
        <dbReference type="Proteomes" id="UP000248314"/>
    </source>
</evidence>
<dbReference type="GO" id="GO:0006508">
    <property type="term" value="P:proteolysis"/>
    <property type="evidence" value="ECO:0007669"/>
    <property type="project" value="UniProtKB-KW"/>
</dbReference>
<protein>
    <submittedName>
        <fullName evidence="1">Aspartyl protease</fullName>
    </submittedName>
</protein>
<accession>A0A318I3V5</accession>
<reference evidence="1 2" key="1">
    <citation type="submission" date="2018-05" db="EMBL/GenBank/DDBJ databases">
        <title>Genomic Encyclopedia of Type Strains, Phase I: the one thousand microbial genomes (KMG-I) project.</title>
        <authorList>
            <person name="Kyrpides N."/>
        </authorList>
    </citation>
    <scope>NUCLEOTIDE SEQUENCE [LARGE SCALE GENOMIC DNA]</scope>
    <source>
        <strain evidence="1 2">DSM 15611</strain>
    </source>
</reference>
<evidence type="ECO:0000313" key="1">
    <source>
        <dbReference type="EMBL" id="PXX23880.1"/>
    </source>
</evidence>
<keyword evidence="1" id="KW-0378">Hydrolase</keyword>
<keyword evidence="2" id="KW-1185">Reference proteome</keyword>